<dbReference type="GO" id="GO:0006631">
    <property type="term" value="P:fatty acid metabolic process"/>
    <property type="evidence" value="ECO:0007669"/>
    <property type="project" value="TreeGrafter"/>
</dbReference>
<dbReference type="EMBL" id="DYXC01000078">
    <property type="protein sequence ID" value="HJF14632.1"/>
    <property type="molecule type" value="Genomic_DNA"/>
</dbReference>
<reference evidence="5" key="1">
    <citation type="journal article" date="2021" name="PeerJ">
        <title>Extensive microbial diversity within the chicken gut microbiome revealed by metagenomics and culture.</title>
        <authorList>
            <person name="Gilroy R."/>
            <person name="Ravi A."/>
            <person name="Getino M."/>
            <person name="Pursley I."/>
            <person name="Horton D.L."/>
            <person name="Alikhan N.F."/>
            <person name="Baker D."/>
            <person name="Gharbi K."/>
            <person name="Hall N."/>
            <person name="Watson M."/>
            <person name="Adriaenssens E.M."/>
            <person name="Foster-Nyarko E."/>
            <person name="Jarju S."/>
            <person name="Secka A."/>
            <person name="Antonio M."/>
            <person name="Oren A."/>
            <person name="Chaudhuri R.R."/>
            <person name="La Ragione R."/>
            <person name="Hildebrand F."/>
            <person name="Pallen M.J."/>
        </authorList>
    </citation>
    <scope>NUCLEOTIDE SEQUENCE</scope>
    <source>
        <strain evidence="5">ChiHjej13B12-14962</strain>
    </source>
</reference>
<accession>A0A921K7G4</accession>
<evidence type="ECO:0000313" key="5">
    <source>
        <dbReference type="EMBL" id="HJF14632.1"/>
    </source>
</evidence>
<dbReference type="SUPFAM" id="SSF56801">
    <property type="entry name" value="Acetyl-CoA synthetase-like"/>
    <property type="match status" value="1"/>
</dbReference>
<dbReference type="PROSITE" id="PS00455">
    <property type="entry name" value="AMP_BINDING"/>
    <property type="match status" value="1"/>
</dbReference>
<dbReference type="RefSeq" id="WP_369681050.1">
    <property type="nucleotide sequence ID" value="NZ_DYXC01000078.1"/>
</dbReference>
<feature type="domain" description="AMP-dependent synthetase/ligase" evidence="3">
    <location>
        <begin position="398"/>
        <end position="780"/>
    </location>
</feature>
<dbReference type="InterPro" id="IPR042099">
    <property type="entry name" value="ANL_N_sf"/>
</dbReference>
<dbReference type="Proteomes" id="UP000703315">
    <property type="component" value="Unassembled WGS sequence"/>
</dbReference>
<dbReference type="SUPFAM" id="SSF53474">
    <property type="entry name" value="alpha/beta-Hydrolases"/>
    <property type="match status" value="1"/>
</dbReference>
<dbReference type="PANTHER" id="PTHR43201:SF5">
    <property type="entry name" value="MEDIUM-CHAIN ACYL-COA LIGASE ACSF2, MITOCHONDRIAL"/>
    <property type="match status" value="1"/>
</dbReference>
<evidence type="ECO:0000256" key="2">
    <source>
        <dbReference type="ARBA" id="ARBA00022598"/>
    </source>
</evidence>
<sequence>MTSSPMISAEPAHFPHAIIAPEDLPGWDPRWSRLVDVQTFDGTRRFHVLDNADVLADHGYGSDDVDAIIVAVHGNPTWSYLWRKVAQAGIDAAQGNLNLGPGAPKAPVIRVIAPDQLDMGFSERLTHEALPSAAGATTTYRTLDQRINDLDALLATLLGTSPTPPIFSLGHDWGGVVSLGWAADDQLRQAGSGLTPTGMISLNTAVWHDEADPIPAPLQAALAGPLLPGSTVATSAFLDTTLALGTPPLDRTIKTAYKAPYRHRSRRGGIGGFVADIPAQESHRSRPALRRVADNLANTPTPALLLWGAKDPVFLDRYQLDLLQRIQHIDIHRYNNAGHLLAEDRDIVEPIFGWIQQQLDGPGAITPDPTSTKGSVAVGTYCPLWTYLDRWADSSTTAMVDMTVTDRGGNPFEVSWAKLAEIVNAMAIGLRKAGMRPGDRVSMLVEPGRDLTAALYAVLRVGGVAVVTDAGLGIKGMTRAIRSAAPSWIIGQTPGLSLARATNLPGKRLSVHTMDPLAHRALGLSGSLYRFATEYAGQRYQPTETHPDPEPSAEAAVLFTSGSTGPAKGVRYTHQKLSALTQLLQHTLKVAPGSSLLAGFAPFALLGPAIGATSVTPKMSVTKPATLTATALADAAIAGDTTMIFASPAALHNVVDTANELTAEHHKALEKISMLLSAGAPVPVQLMDDVLQLVPHAEFHSPYGMTESLLVTDIDHHTQHAIADQPDRGVCVGKPLDVVRVAMAPLDFLGRPADELLEPGDAVGQLSEIVISTPHMLAGYDKLYNTNRQTRVDDVDGLQWHRTGDIGHFDAAGRLWIEGRTYHIVTPPTGALGPGGPEDDIQRLPEVRRVAIVGVGPVGTQAVVAVIEPTDSTLKPGLAPTELTDAVRGTTNIDIAAVLITDNVPVDIRHNSKINRPALAQWASRVLAGGKVT</sequence>
<evidence type="ECO:0000259" key="3">
    <source>
        <dbReference type="Pfam" id="PF00501"/>
    </source>
</evidence>
<dbReference type="InterPro" id="IPR000073">
    <property type="entry name" value="AB_hydrolase_1"/>
</dbReference>
<dbReference type="InterPro" id="IPR000873">
    <property type="entry name" value="AMP-dep_synth/lig_dom"/>
</dbReference>
<dbReference type="AlphaFoldDB" id="A0A921K7G4"/>
<dbReference type="InterPro" id="IPR029058">
    <property type="entry name" value="AB_hydrolase_fold"/>
</dbReference>
<reference evidence="5" key="2">
    <citation type="submission" date="2021-09" db="EMBL/GenBank/DDBJ databases">
        <authorList>
            <person name="Gilroy R."/>
        </authorList>
    </citation>
    <scope>NUCLEOTIDE SEQUENCE</scope>
    <source>
        <strain evidence="5">ChiHjej13B12-14962</strain>
    </source>
</reference>
<keyword evidence="2" id="KW-0436">Ligase</keyword>
<organism evidence="5 6">
    <name type="scientific">Enteractinococcus helveticum</name>
    <dbReference type="NCBI Taxonomy" id="1837282"/>
    <lineage>
        <taxon>Bacteria</taxon>
        <taxon>Bacillati</taxon>
        <taxon>Actinomycetota</taxon>
        <taxon>Actinomycetes</taxon>
        <taxon>Micrococcales</taxon>
        <taxon>Micrococcaceae</taxon>
    </lineage>
</organism>
<evidence type="ECO:0000259" key="4">
    <source>
        <dbReference type="Pfam" id="PF00561"/>
    </source>
</evidence>
<protein>
    <submittedName>
        <fullName evidence="5">Alpha/beta fold hydrolase</fullName>
    </submittedName>
</protein>
<evidence type="ECO:0000313" key="6">
    <source>
        <dbReference type="Proteomes" id="UP000703315"/>
    </source>
</evidence>
<dbReference type="PANTHER" id="PTHR43201">
    <property type="entry name" value="ACYL-COA SYNTHETASE"/>
    <property type="match status" value="1"/>
</dbReference>
<dbReference type="Gene3D" id="3.40.50.1820">
    <property type="entry name" value="alpha/beta hydrolase"/>
    <property type="match status" value="1"/>
</dbReference>
<dbReference type="GO" id="GO:0031956">
    <property type="term" value="F:medium-chain fatty acid-CoA ligase activity"/>
    <property type="evidence" value="ECO:0007669"/>
    <property type="project" value="TreeGrafter"/>
</dbReference>
<comment type="caution">
    <text evidence="5">The sequence shown here is derived from an EMBL/GenBank/DDBJ whole genome shotgun (WGS) entry which is preliminary data.</text>
</comment>
<dbReference type="InterPro" id="IPR020845">
    <property type="entry name" value="AMP-binding_CS"/>
</dbReference>
<dbReference type="Pfam" id="PF00561">
    <property type="entry name" value="Abhydrolase_1"/>
    <property type="match status" value="1"/>
</dbReference>
<dbReference type="Gene3D" id="3.40.50.12780">
    <property type="entry name" value="N-terminal domain of ligase-like"/>
    <property type="match status" value="1"/>
</dbReference>
<feature type="domain" description="AB hydrolase-1" evidence="4">
    <location>
        <begin position="69"/>
        <end position="345"/>
    </location>
</feature>
<proteinExistence type="inferred from homology"/>
<dbReference type="GO" id="GO:0016787">
    <property type="term" value="F:hydrolase activity"/>
    <property type="evidence" value="ECO:0007669"/>
    <property type="project" value="UniProtKB-KW"/>
</dbReference>
<evidence type="ECO:0000256" key="1">
    <source>
        <dbReference type="ARBA" id="ARBA00006432"/>
    </source>
</evidence>
<keyword evidence="5" id="KW-0378">Hydrolase</keyword>
<comment type="similarity">
    <text evidence="1">Belongs to the ATP-dependent AMP-binding enzyme family.</text>
</comment>
<name>A0A921K7G4_9MICC</name>
<gene>
    <name evidence="5" type="ORF">K8V32_07475</name>
</gene>
<dbReference type="Pfam" id="PF00501">
    <property type="entry name" value="AMP-binding"/>
    <property type="match status" value="1"/>
</dbReference>